<dbReference type="GO" id="GO:0071543">
    <property type="term" value="P:diphosphoinositol polyphosphate metabolic process"/>
    <property type="evidence" value="ECO:0007669"/>
    <property type="project" value="TreeGrafter"/>
</dbReference>
<keyword evidence="3" id="KW-0378">Hydrolase</keyword>
<dbReference type="GO" id="GO:0008486">
    <property type="term" value="F:diphosphoinositol-polyphosphate diphosphatase activity"/>
    <property type="evidence" value="ECO:0007669"/>
    <property type="project" value="TreeGrafter"/>
</dbReference>
<dbReference type="Gene3D" id="3.90.79.10">
    <property type="entry name" value="Nucleoside Triphosphate Pyrophosphohydrolase"/>
    <property type="match status" value="1"/>
</dbReference>
<dbReference type="PROSITE" id="PS51462">
    <property type="entry name" value="NUDIX"/>
    <property type="match status" value="1"/>
</dbReference>
<evidence type="ECO:0000313" key="7">
    <source>
        <dbReference type="Proteomes" id="UP001143364"/>
    </source>
</evidence>
<proteinExistence type="predicted"/>
<reference evidence="6" key="2">
    <citation type="submission" date="2023-01" db="EMBL/GenBank/DDBJ databases">
        <authorList>
            <person name="Sun Q."/>
            <person name="Evtushenko L."/>
        </authorList>
    </citation>
    <scope>NUCLEOTIDE SEQUENCE</scope>
    <source>
        <strain evidence="6">VKM B-2555</strain>
    </source>
</reference>
<dbReference type="PANTHER" id="PTHR12629:SF0">
    <property type="entry name" value="DIPHOSPHOINOSITOL-POLYPHOSPHATE DIPHOSPHATASE"/>
    <property type="match status" value="1"/>
</dbReference>
<keyword evidence="4" id="KW-0460">Magnesium</keyword>
<name>A0A9W6JG74_9HYPH</name>
<evidence type="ECO:0000256" key="2">
    <source>
        <dbReference type="ARBA" id="ARBA00022723"/>
    </source>
</evidence>
<accession>A0A9W6JG74</accession>
<dbReference type="GO" id="GO:1901909">
    <property type="term" value="P:diadenosine hexaphosphate catabolic process"/>
    <property type="evidence" value="ECO:0007669"/>
    <property type="project" value="TreeGrafter"/>
</dbReference>
<dbReference type="Proteomes" id="UP001143364">
    <property type="component" value="Unassembled WGS sequence"/>
</dbReference>
<dbReference type="EMBL" id="BSFK01000009">
    <property type="protein sequence ID" value="GLK76477.1"/>
    <property type="molecule type" value="Genomic_DNA"/>
</dbReference>
<dbReference type="RefSeq" id="WP_271204357.1">
    <property type="nucleotide sequence ID" value="NZ_BSFK01000009.1"/>
</dbReference>
<dbReference type="GO" id="GO:0046872">
    <property type="term" value="F:metal ion binding"/>
    <property type="evidence" value="ECO:0007669"/>
    <property type="project" value="UniProtKB-KW"/>
</dbReference>
<reference evidence="6" key="1">
    <citation type="journal article" date="2014" name="Int. J. Syst. Evol. Microbiol.">
        <title>Complete genome sequence of Corynebacterium casei LMG S-19264T (=DSM 44701T), isolated from a smear-ripened cheese.</title>
        <authorList>
            <consortium name="US DOE Joint Genome Institute (JGI-PGF)"/>
            <person name="Walter F."/>
            <person name="Albersmeier A."/>
            <person name="Kalinowski J."/>
            <person name="Ruckert C."/>
        </authorList>
    </citation>
    <scope>NUCLEOTIDE SEQUENCE</scope>
    <source>
        <strain evidence="6">VKM B-2555</strain>
    </source>
</reference>
<dbReference type="InterPro" id="IPR000086">
    <property type="entry name" value="NUDIX_hydrolase_dom"/>
</dbReference>
<dbReference type="CDD" id="cd04666">
    <property type="entry name" value="NUDIX_DIPP2_like_Nudt4"/>
    <property type="match status" value="1"/>
</dbReference>
<comment type="caution">
    <text evidence="6">The sequence shown here is derived from an EMBL/GenBank/DDBJ whole genome shotgun (WGS) entry which is preliminary data.</text>
</comment>
<dbReference type="PANTHER" id="PTHR12629">
    <property type="entry name" value="DIPHOSPHOINOSITOL POLYPHOSPHATE PHOSPHOHYDROLASE"/>
    <property type="match status" value="1"/>
</dbReference>
<dbReference type="GO" id="GO:0005737">
    <property type="term" value="C:cytoplasm"/>
    <property type="evidence" value="ECO:0007669"/>
    <property type="project" value="TreeGrafter"/>
</dbReference>
<evidence type="ECO:0000256" key="1">
    <source>
        <dbReference type="ARBA" id="ARBA00001946"/>
    </source>
</evidence>
<organism evidence="6 7">
    <name type="scientific">Methylopila jiangsuensis</name>
    <dbReference type="NCBI Taxonomy" id="586230"/>
    <lineage>
        <taxon>Bacteria</taxon>
        <taxon>Pseudomonadati</taxon>
        <taxon>Pseudomonadota</taxon>
        <taxon>Alphaproteobacteria</taxon>
        <taxon>Hyphomicrobiales</taxon>
        <taxon>Methylopilaceae</taxon>
        <taxon>Methylopila</taxon>
    </lineage>
</organism>
<dbReference type="AlphaFoldDB" id="A0A9W6JG74"/>
<dbReference type="Pfam" id="PF00293">
    <property type="entry name" value="NUDIX"/>
    <property type="match status" value="1"/>
</dbReference>
<evidence type="ECO:0000256" key="4">
    <source>
        <dbReference type="ARBA" id="ARBA00022842"/>
    </source>
</evidence>
<keyword evidence="7" id="KW-1185">Reference proteome</keyword>
<dbReference type="GO" id="GO:1901911">
    <property type="term" value="P:adenosine 5'-(hexahydrogen pentaphosphate) catabolic process"/>
    <property type="evidence" value="ECO:0007669"/>
    <property type="project" value="TreeGrafter"/>
</dbReference>
<dbReference type="GO" id="GO:0034432">
    <property type="term" value="F:bis(5'-adenosyl)-pentaphosphatase activity"/>
    <property type="evidence" value="ECO:0007669"/>
    <property type="project" value="TreeGrafter"/>
</dbReference>
<evidence type="ECO:0000259" key="5">
    <source>
        <dbReference type="PROSITE" id="PS51462"/>
    </source>
</evidence>
<dbReference type="InterPro" id="IPR015797">
    <property type="entry name" value="NUDIX_hydrolase-like_dom_sf"/>
</dbReference>
<sequence length="148" mass="17160">MGKKNSREKPHEQFAAAPYRIGADGRLEVMLITSRETRRWVVPKGWPISKLGPMGTALREAFEEAGVRGVGGASIGTFDYLKRMRRKRDRQCAVEVFPLRVLEQLDEWPEMDERERRWFLPQEASEAVQEKRLRKILLGLPERIALND</sequence>
<dbReference type="GO" id="GO:0034431">
    <property type="term" value="F:bis(5'-adenosyl)-hexaphosphatase activity"/>
    <property type="evidence" value="ECO:0007669"/>
    <property type="project" value="TreeGrafter"/>
</dbReference>
<feature type="domain" description="Nudix hydrolase" evidence="5">
    <location>
        <begin position="9"/>
        <end position="141"/>
    </location>
</feature>
<dbReference type="GO" id="GO:0000298">
    <property type="term" value="F:endopolyphosphatase activity"/>
    <property type="evidence" value="ECO:0007669"/>
    <property type="project" value="TreeGrafter"/>
</dbReference>
<dbReference type="InterPro" id="IPR047198">
    <property type="entry name" value="DDP-like_NUDIX"/>
</dbReference>
<keyword evidence="2" id="KW-0479">Metal-binding</keyword>
<gene>
    <name evidence="6" type="ORF">GCM10008171_17310</name>
</gene>
<protein>
    <recommendedName>
        <fullName evidence="5">Nudix hydrolase domain-containing protein</fullName>
    </recommendedName>
</protein>
<comment type="cofactor">
    <cofactor evidence="1">
        <name>Mg(2+)</name>
        <dbReference type="ChEBI" id="CHEBI:18420"/>
    </cofactor>
</comment>
<evidence type="ECO:0000256" key="3">
    <source>
        <dbReference type="ARBA" id="ARBA00022801"/>
    </source>
</evidence>
<evidence type="ECO:0000313" key="6">
    <source>
        <dbReference type="EMBL" id="GLK76477.1"/>
    </source>
</evidence>
<dbReference type="GO" id="GO:1901907">
    <property type="term" value="P:diadenosine pentaphosphate catabolic process"/>
    <property type="evidence" value="ECO:0007669"/>
    <property type="project" value="TreeGrafter"/>
</dbReference>
<dbReference type="SUPFAM" id="SSF55811">
    <property type="entry name" value="Nudix"/>
    <property type="match status" value="1"/>
</dbReference>